<dbReference type="Proteomes" id="UP000297452">
    <property type="component" value="Unassembled WGS sequence"/>
</dbReference>
<accession>A0A4Z1I7J3</accession>
<dbReference type="OrthoDB" id="5153416at2759"/>
<proteinExistence type="predicted"/>
<evidence type="ECO:0000313" key="2">
    <source>
        <dbReference type="EMBL" id="TGO52577.1"/>
    </source>
</evidence>
<gene>
    <name evidence="2" type="ORF">BOTNAR_0319g00060</name>
</gene>
<evidence type="ECO:0000313" key="3">
    <source>
        <dbReference type="Proteomes" id="UP000297452"/>
    </source>
</evidence>
<feature type="domain" description="Rhamnogalacturonase A/B/Epimerase-like pectate lyase" evidence="1">
    <location>
        <begin position="1"/>
        <end position="78"/>
    </location>
</feature>
<comment type="caution">
    <text evidence="2">The sequence shown here is derived from an EMBL/GenBank/DDBJ whole genome shotgun (WGS) entry which is preliminary data.</text>
</comment>
<dbReference type="Gene3D" id="2.160.20.10">
    <property type="entry name" value="Single-stranded right-handed beta-helix, Pectin lyase-like"/>
    <property type="match status" value="1"/>
</dbReference>
<dbReference type="STRING" id="278944.A0A4Z1I7J3"/>
<keyword evidence="3" id="KW-1185">Reference proteome</keyword>
<reference evidence="2 3" key="1">
    <citation type="submission" date="2017-12" db="EMBL/GenBank/DDBJ databases">
        <title>Comparative genomics of Botrytis spp.</title>
        <authorList>
            <person name="Valero-Jimenez C.A."/>
            <person name="Tapia P."/>
            <person name="Veloso J."/>
            <person name="Silva-Moreno E."/>
            <person name="Staats M."/>
            <person name="Valdes J.H."/>
            <person name="Van Kan J.A.L."/>
        </authorList>
    </citation>
    <scope>NUCLEOTIDE SEQUENCE [LARGE SCALE GENOMIC DNA]</scope>
    <source>
        <strain evidence="2 3">MUCL2120</strain>
    </source>
</reference>
<dbReference type="InterPro" id="IPR011050">
    <property type="entry name" value="Pectin_lyase_fold/virulence"/>
</dbReference>
<dbReference type="InterPro" id="IPR012334">
    <property type="entry name" value="Pectin_lyas_fold"/>
</dbReference>
<name>A0A4Z1I7J3_9HELO</name>
<dbReference type="Pfam" id="PF12708">
    <property type="entry name" value="Pect-lyase_RHGA_epim"/>
    <property type="match status" value="1"/>
</dbReference>
<protein>
    <recommendedName>
        <fullName evidence="1">Rhamnogalacturonase A/B/Epimerase-like pectate lyase domain-containing protein</fullName>
    </recommendedName>
</protein>
<evidence type="ECO:0000259" key="1">
    <source>
        <dbReference type="Pfam" id="PF12708"/>
    </source>
</evidence>
<sequence>MSSEEGSTQQGIYMENGSGGWLSDSTFVGGMFGAYFGNQQFTSRNLAFYGCKTALQISWDWAWTMQGINIKNCGSGIDVVGEAGGSLGTSKNVRSLTLLYLVIENTPIGIETSLFSTNSTSLLIENAYLNNVPKVVTNNQNAPHATSWQL</sequence>
<dbReference type="AlphaFoldDB" id="A0A4Z1I7J3"/>
<dbReference type="SUPFAM" id="SSF51126">
    <property type="entry name" value="Pectin lyase-like"/>
    <property type="match status" value="1"/>
</dbReference>
<dbReference type="EMBL" id="PQXJ01000319">
    <property type="protein sequence ID" value="TGO52577.1"/>
    <property type="molecule type" value="Genomic_DNA"/>
</dbReference>
<dbReference type="InterPro" id="IPR024535">
    <property type="entry name" value="RHGA/B-epi-like_pectate_lyase"/>
</dbReference>
<organism evidence="2 3">
    <name type="scientific">Botryotinia narcissicola</name>
    <dbReference type="NCBI Taxonomy" id="278944"/>
    <lineage>
        <taxon>Eukaryota</taxon>
        <taxon>Fungi</taxon>
        <taxon>Dikarya</taxon>
        <taxon>Ascomycota</taxon>
        <taxon>Pezizomycotina</taxon>
        <taxon>Leotiomycetes</taxon>
        <taxon>Helotiales</taxon>
        <taxon>Sclerotiniaceae</taxon>
        <taxon>Botryotinia</taxon>
    </lineage>
</organism>